<organism evidence="2 3">
    <name type="scientific">Candidula unifasciata</name>
    <dbReference type="NCBI Taxonomy" id="100452"/>
    <lineage>
        <taxon>Eukaryota</taxon>
        <taxon>Metazoa</taxon>
        <taxon>Spiralia</taxon>
        <taxon>Lophotrochozoa</taxon>
        <taxon>Mollusca</taxon>
        <taxon>Gastropoda</taxon>
        <taxon>Heterobranchia</taxon>
        <taxon>Euthyneura</taxon>
        <taxon>Panpulmonata</taxon>
        <taxon>Eupulmonata</taxon>
        <taxon>Stylommatophora</taxon>
        <taxon>Helicina</taxon>
        <taxon>Helicoidea</taxon>
        <taxon>Geomitridae</taxon>
        <taxon>Candidula</taxon>
    </lineage>
</organism>
<gene>
    <name evidence="2" type="ORF">CUNI_LOCUS6707</name>
</gene>
<reference evidence="2" key="1">
    <citation type="submission" date="2021-04" db="EMBL/GenBank/DDBJ databases">
        <authorList>
            <consortium name="Molecular Ecology Group"/>
        </authorList>
    </citation>
    <scope>NUCLEOTIDE SEQUENCE</scope>
</reference>
<dbReference type="EMBL" id="CAJHNH020001026">
    <property type="protein sequence ID" value="CAG5121149.1"/>
    <property type="molecule type" value="Genomic_DNA"/>
</dbReference>
<feature type="non-terminal residue" evidence="2">
    <location>
        <position position="122"/>
    </location>
</feature>
<evidence type="ECO:0000256" key="1">
    <source>
        <dbReference type="SAM" id="MobiDB-lite"/>
    </source>
</evidence>
<protein>
    <submittedName>
        <fullName evidence="2">Uncharacterized protein</fullName>
    </submittedName>
</protein>
<feature type="non-terminal residue" evidence="2">
    <location>
        <position position="1"/>
    </location>
</feature>
<dbReference type="Proteomes" id="UP000678393">
    <property type="component" value="Unassembled WGS sequence"/>
</dbReference>
<sequence length="122" mass="13383">SLTNMLSSSCPTLNAPVTSLAVKFLNDEGHPKSMENLAEDHLTSQPDLKTSEQSGQDDVDGATSARTGMFKDEYVDEDSRSRDRTETVDSSEEFLQTSEDSSQDSEASDDCRHSWTSDELGL</sequence>
<evidence type="ECO:0000313" key="3">
    <source>
        <dbReference type="Proteomes" id="UP000678393"/>
    </source>
</evidence>
<feature type="compositionally biased region" description="Basic and acidic residues" evidence="1">
    <location>
        <begin position="30"/>
        <end position="42"/>
    </location>
</feature>
<dbReference type="AlphaFoldDB" id="A0A8S3YWN3"/>
<proteinExistence type="predicted"/>
<feature type="region of interest" description="Disordered" evidence="1">
    <location>
        <begin position="30"/>
        <end position="122"/>
    </location>
</feature>
<feature type="compositionally biased region" description="Polar residues" evidence="1">
    <location>
        <begin position="43"/>
        <end position="54"/>
    </location>
</feature>
<feature type="compositionally biased region" description="Basic and acidic residues" evidence="1">
    <location>
        <begin position="69"/>
        <end position="87"/>
    </location>
</feature>
<name>A0A8S3YWN3_9EUPU</name>
<comment type="caution">
    <text evidence="2">The sequence shown here is derived from an EMBL/GenBank/DDBJ whole genome shotgun (WGS) entry which is preliminary data.</text>
</comment>
<accession>A0A8S3YWN3</accession>
<evidence type="ECO:0000313" key="2">
    <source>
        <dbReference type="EMBL" id="CAG5121149.1"/>
    </source>
</evidence>
<keyword evidence="3" id="KW-1185">Reference proteome</keyword>